<dbReference type="Pfam" id="PF10022">
    <property type="entry name" value="DUF2264"/>
    <property type="match status" value="1"/>
</dbReference>
<evidence type="ECO:0000313" key="3">
    <source>
        <dbReference type="Proteomes" id="UP000008782"/>
    </source>
</evidence>
<organism evidence="3">
    <name type="scientific">Colletotrichum graminicola (strain M1.001 / M2 / FGSC 10212)</name>
    <name type="common">Maize anthracnose fungus</name>
    <name type="synonym">Glomerella graminicola</name>
    <dbReference type="NCBI Taxonomy" id="645133"/>
    <lineage>
        <taxon>Eukaryota</taxon>
        <taxon>Fungi</taxon>
        <taxon>Dikarya</taxon>
        <taxon>Ascomycota</taxon>
        <taxon>Pezizomycotina</taxon>
        <taxon>Sordariomycetes</taxon>
        <taxon>Hypocreomycetidae</taxon>
        <taxon>Glomerellales</taxon>
        <taxon>Glomerellaceae</taxon>
        <taxon>Colletotrichum</taxon>
        <taxon>Colletotrichum graminicola species complex</taxon>
    </lineage>
</organism>
<dbReference type="HOGENOM" id="CLU_1740398_0_0_1"/>
<evidence type="ECO:0000313" key="2">
    <source>
        <dbReference type="EMBL" id="EFQ31874.1"/>
    </source>
</evidence>
<name>E3QLY6_COLGM</name>
<dbReference type="GeneID" id="24412383"/>
<reference evidence="3" key="1">
    <citation type="journal article" date="2012" name="Nat. Genet.">
        <title>Lifestyle transitions in plant pathogenic Colletotrichum fungi deciphered by genome and transcriptome analyses.</title>
        <authorList>
            <person name="O'Connell R.J."/>
            <person name="Thon M.R."/>
            <person name="Hacquard S."/>
            <person name="Amyotte S.G."/>
            <person name="Kleemann J."/>
            <person name="Torres M.F."/>
            <person name="Damm U."/>
            <person name="Buiate E.A."/>
            <person name="Epstein L."/>
            <person name="Alkan N."/>
            <person name="Altmueller J."/>
            <person name="Alvarado-Balderrama L."/>
            <person name="Bauser C.A."/>
            <person name="Becker C."/>
            <person name="Birren B.W."/>
            <person name="Chen Z."/>
            <person name="Choi J."/>
            <person name="Crouch J.A."/>
            <person name="Duvick J.P."/>
            <person name="Farman M.A."/>
            <person name="Gan P."/>
            <person name="Heiman D."/>
            <person name="Henrissat B."/>
            <person name="Howard R.J."/>
            <person name="Kabbage M."/>
            <person name="Koch C."/>
            <person name="Kracher B."/>
            <person name="Kubo Y."/>
            <person name="Law A.D."/>
            <person name="Lebrun M.-H."/>
            <person name="Lee Y.-H."/>
            <person name="Miyara I."/>
            <person name="Moore N."/>
            <person name="Neumann U."/>
            <person name="Nordstroem K."/>
            <person name="Panaccione D.G."/>
            <person name="Panstruga R."/>
            <person name="Place M."/>
            <person name="Proctor R.H."/>
            <person name="Prusky D."/>
            <person name="Rech G."/>
            <person name="Reinhardt R."/>
            <person name="Rollins J.A."/>
            <person name="Rounsley S."/>
            <person name="Schardl C.L."/>
            <person name="Schwartz D.C."/>
            <person name="Shenoy N."/>
            <person name="Shirasu K."/>
            <person name="Sikhakolli U.R."/>
            <person name="Stueber K."/>
            <person name="Sukno S.A."/>
            <person name="Sweigard J.A."/>
            <person name="Takano Y."/>
            <person name="Takahara H."/>
            <person name="Trail F."/>
            <person name="van der Does H.C."/>
            <person name="Voll L.M."/>
            <person name="Will I."/>
            <person name="Young S."/>
            <person name="Zeng Q."/>
            <person name="Zhang J."/>
            <person name="Zhou S."/>
            <person name="Dickman M.B."/>
            <person name="Schulze-Lefert P."/>
            <person name="Ver Loren van Themaat E."/>
            <person name="Ma L.-J."/>
            <person name="Vaillancourt L.J."/>
        </authorList>
    </citation>
    <scope>NUCLEOTIDE SEQUENCE [LARGE SCALE GENOMIC DNA]</scope>
    <source>
        <strain evidence="3">M1.001 / M2 / FGSC 10212</strain>
    </source>
</reference>
<dbReference type="VEuPathDB" id="FungiDB:GLRG_07018"/>
<proteinExistence type="predicted"/>
<dbReference type="PANTHER" id="PTHR35339">
    <property type="entry name" value="LINALOOL DEHYDRATASE_ISOMERASE DOMAIN-CONTAINING PROTEIN"/>
    <property type="match status" value="1"/>
</dbReference>
<feature type="domain" description="DUF2264" evidence="1">
    <location>
        <begin position="14"/>
        <end position="149"/>
    </location>
</feature>
<sequence>MPSLPGFSDNPFQTRPDLIRASLALLRPLLPHFSPAKGRIRIPVSSAAHFDETAAQLEGFARPLWAVGVLLLGYESTTDPELLKSIDDVVQPWIDGFVSGTDPEHPGYWGEINDRDQRMVEAEIIAFAMLAAPDRIYKPLNKKSKENVTN</sequence>
<accession>E3QLY6</accession>
<dbReference type="Proteomes" id="UP000008782">
    <property type="component" value="Unassembled WGS sequence"/>
</dbReference>
<dbReference type="InterPro" id="IPR049349">
    <property type="entry name" value="DUF2264_N"/>
</dbReference>
<dbReference type="AlphaFoldDB" id="E3QLY6"/>
<keyword evidence="3" id="KW-1185">Reference proteome</keyword>
<dbReference type="PANTHER" id="PTHR35339:SF2">
    <property type="entry name" value="DUF2264 DOMAIN-CONTAINING PROTEIN-RELATED"/>
    <property type="match status" value="1"/>
</dbReference>
<evidence type="ECO:0000259" key="1">
    <source>
        <dbReference type="Pfam" id="PF10022"/>
    </source>
</evidence>
<protein>
    <recommendedName>
        <fullName evidence="1">DUF2264 domain-containing protein</fullName>
    </recommendedName>
</protein>
<dbReference type="RefSeq" id="XP_008095894.1">
    <property type="nucleotide sequence ID" value="XM_008097703.1"/>
</dbReference>
<dbReference type="OrthoDB" id="5150166at2759"/>
<dbReference type="EMBL" id="GG697358">
    <property type="protein sequence ID" value="EFQ31874.1"/>
    <property type="molecule type" value="Genomic_DNA"/>
</dbReference>
<gene>
    <name evidence="2" type="ORF">GLRG_07018</name>
</gene>
<dbReference type="eggNOG" id="ENOG502QU9P">
    <property type="taxonomic scope" value="Eukaryota"/>
</dbReference>
<dbReference type="InterPro" id="IPR016624">
    <property type="entry name" value="UCP014753"/>
</dbReference>
<dbReference type="STRING" id="645133.E3QLY6"/>